<protein>
    <recommendedName>
        <fullName evidence="4 15">Histone-lysine N-methyltransferase, H3 lysine-79 specific</fullName>
        <ecNumber evidence="3 15">2.1.1.360</ecNumber>
    </recommendedName>
    <alternativeName>
        <fullName evidence="13 15">Histone H3-K79 methyltransferase</fullName>
    </alternativeName>
</protein>
<dbReference type="SUPFAM" id="SSF53335">
    <property type="entry name" value="S-adenosyl-L-methionine-dependent methyltransferases"/>
    <property type="match status" value="1"/>
</dbReference>
<keyword evidence="20" id="KW-1185">Reference proteome</keyword>
<evidence type="ECO:0000256" key="17">
    <source>
        <dbReference type="SAM" id="MobiDB-lite"/>
    </source>
</evidence>
<keyword evidence="6 15" id="KW-0808">Transferase</keyword>
<dbReference type="OrthoDB" id="443402at2759"/>
<dbReference type="PROSITE" id="PS51569">
    <property type="entry name" value="DOT1"/>
    <property type="match status" value="1"/>
</dbReference>
<dbReference type="CDD" id="cd02440">
    <property type="entry name" value="AdoMet_MTases"/>
    <property type="match status" value="1"/>
</dbReference>
<dbReference type="GO" id="GO:0031509">
    <property type="term" value="P:subtelomeric heterochromatin formation"/>
    <property type="evidence" value="ECO:0007669"/>
    <property type="project" value="InterPro"/>
</dbReference>
<feature type="binding site" evidence="16">
    <location>
        <position position="364"/>
    </location>
    <ligand>
        <name>S-adenosyl-L-methionine</name>
        <dbReference type="ChEBI" id="CHEBI:59789"/>
    </ligand>
</feature>
<feature type="region of interest" description="Disordered" evidence="17">
    <location>
        <begin position="1"/>
        <end position="124"/>
    </location>
</feature>
<dbReference type="GO" id="GO:0006281">
    <property type="term" value="P:DNA repair"/>
    <property type="evidence" value="ECO:0007669"/>
    <property type="project" value="InterPro"/>
</dbReference>
<evidence type="ECO:0000256" key="6">
    <source>
        <dbReference type="ARBA" id="ARBA00022679"/>
    </source>
</evidence>
<feature type="binding site" evidence="16">
    <location>
        <begin position="400"/>
        <end position="401"/>
    </location>
    <ligand>
        <name>S-adenosyl-L-methionine</name>
        <dbReference type="ChEBI" id="CHEBI:59789"/>
    </ligand>
</feature>
<dbReference type="AlphaFoldDB" id="A0A6A5WTG7"/>
<keyword evidence="9 15" id="KW-0156">Chromatin regulator</keyword>
<comment type="subcellular location">
    <subcellularLocation>
        <location evidence="2 15">Nucleus</location>
    </subcellularLocation>
</comment>
<gene>
    <name evidence="19" type="ORF">P154DRAFT_572270</name>
</gene>
<evidence type="ECO:0000256" key="2">
    <source>
        <dbReference type="ARBA" id="ARBA00004123"/>
    </source>
</evidence>
<evidence type="ECO:0000256" key="8">
    <source>
        <dbReference type="ARBA" id="ARBA00022737"/>
    </source>
</evidence>
<evidence type="ECO:0000256" key="11">
    <source>
        <dbReference type="ARBA" id="ARBA00023163"/>
    </source>
</evidence>
<name>A0A6A5WTG7_9PLEO</name>
<keyword evidence="5 15" id="KW-0489">Methyltransferase</keyword>
<comment type="similarity">
    <text evidence="15">Belongs to the class I-like SAM-binding methyltransferase superfamily. DOT1 family.</text>
</comment>
<proteinExistence type="inferred from homology"/>
<dbReference type="GO" id="GO:0042393">
    <property type="term" value="F:histone binding"/>
    <property type="evidence" value="ECO:0007669"/>
    <property type="project" value="InterPro"/>
</dbReference>
<evidence type="ECO:0000313" key="19">
    <source>
        <dbReference type="EMBL" id="KAF2004234.1"/>
    </source>
</evidence>
<dbReference type="PANTHER" id="PTHR21451:SF0">
    <property type="entry name" value="HISTONE-LYSINE N-METHYLTRANSFERASE, H3 LYSINE-79 SPECIFIC"/>
    <property type="match status" value="1"/>
</dbReference>
<dbReference type="Proteomes" id="UP000799779">
    <property type="component" value="Unassembled WGS sequence"/>
</dbReference>
<dbReference type="GO" id="GO:0032259">
    <property type="term" value="P:methylation"/>
    <property type="evidence" value="ECO:0007669"/>
    <property type="project" value="UniProtKB-KW"/>
</dbReference>
<dbReference type="GO" id="GO:0000786">
    <property type="term" value="C:nucleosome"/>
    <property type="evidence" value="ECO:0007669"/>
    <property type="project" value="InterPro"/>
</dbReference>
<feature type="compositionally biased region" description="Polar residues" evidence="17">
    <location>
        <begin position="45"/>
        <end position="58"/>
    </location>
</feature>
<dbReference type="InterPro" id="IPR029063">
    <property type="entry name" value="SAM-dependent_MTases_sf"/>
</dbReference>
<keyword evidence="10 15" id="KW-0805">Transcription regulation</keyword>
<reference evidence="19" key="1">
    <citation type="journal article" date="2020" name="Stud. Mycol.">
        <title>101 Dothideomycetes genomes: a test case for predicting lifestyles and emergence of pathogens.</title>
        <authorList>
            <person name="Haridas S."/>
            <person name="Albert R."/>
            <person name="Binder M."/>
            <person name="Bloem J."/>
            <person name="Labutti K."/>
            <person name="Salamov A."/>
            <person name="Andreopoulos B."/>
            <person name="Baker S."/>
            <person name="Barry K."/>
            <person name="Bills G."/>
            <person name="Bluhm B."/>
            <person name="Cannon C."/>
            <person name="Castanera R."/>
            <person name="Culley D."/>
            <person name="Daum C."/>
            <person name="Ezra D."/>
            <person name="Gonzalez J."/>
            <person name="Henrissat B."/>
            <person name="Kuo A."/>
            <person name="Liang C."/>
            <person name="Lipzen A."/>
            <person name="Lutzoni F."/>
            <person name="Magnuson J."/>
            <person name="Mondo S."/>
            <person name="Nolan M."/>
            <person name="Ohm R."/>
            <person name="Pangilinan J."/>
            <person name="Park H.-J."/>
            <person name="Ramirez L."/>
            <person name="Alfaro M."/>
            <person name="Sun H."/>
            <person name="Tritt A."/>
            <person name="Yoshinaga Y."/>
            <person name="Zwiers L.-H."/>
            <person name="Turgeon B."/>
            <person name="Goodwin S."/>
            <person name="Spatafora J."/>
            <person name="Crous P."/>
            <person name="Grigoriev I."/>
        </authorList>
    </citation>
    <scope>NUCLEOTIDE SEQUENCE</scope>
    <source>
        <strain evidence="19">CBS 123094</strain>
    </source>
</reference>
<dbReference type="Gene3D" id="1.10.260.170">
    <property type="match status" value="1"/>
</dbReference>
<feature type="domain" description="DOT1" evidence="18">
    <location>
        <begin position="174"/>
        <end position="497"/>
    </location>
</feature>
<keyword evidence="11 15" id="KW-0804">Transcription</keyword>
<sequence>MNMFDSGAKPKIRTRTVAVPVKKTPASSAQVKITAPAAAAPASRYTLTPSTKQRTTAQARPARQTLAVSRVQQRKRKVTPTTPQFASSSDDDSSADEARSKRQKTSSVIETPPPPPANKSLEPDLDRRIRIQGDGAASLKPKETAAKMIHGEKMTRGSWAKYFKPAFPGGDQNLVVELQYPSPSRPERFEAVVRKVEDNEEFSPLLEIYWNMEEMIQHYLPPDISASLADETNGAVRLLKRAVAKSSLEDFKAALSDFNTAIKERLADGTIPATLDAMHAIPFALVKRILLQVYQRTVSPHAHLLRRVKGKETTYGELLPPFTHTIFQQTGLKSSHVFVDLGSGVGNVVLQSALQTGAESWGIEVMDTPALYANNQAEELRARAKLWNISLGPIHLLHGDFLKSDDIGPVLSRADVVLVNNKVFPQQLNGALLDKFLDLKVGCKVVSLASFGGGNKQGVRNEWSIANLFDEHRYDSGTSSVSWAGESVEYFIATKIR</sequence>
<dbReference type="Pfam" id="PF08123">
    <property type="entry name" value="DOT1"/>
    <property type="match status" value="1"/>
</dbReference>
<keyword evidence="7 15" id="KW-0949">S-adenosyl-L-methionine</keyword>
<evidence type="ECO:0000256" key="10">
    <source>
        <dbReference type="ARBA" id="ARBA00023015"/>
    </source>
</evidence>
<feature type="binding site" evidence="16">
    <location>
        <begin position="338"/>
        <end position="347"/>
    </location>
    <ligand>
        <name>S-adenosyl-L-methionine</name>
        <dbReference type="ChEBI" id="CHEBI:59789"/>
    </ligand>
</feature>
<evidence type="ECO:0000256" key="7">
    <source>
        <dbReference type="ARBA" id="ARBA00022691"/>
    </source>
</evidence>
<dbReference type="GO" id="GO:0000781">
    <property type="term" value="C:chromosome, telomeric region"/>
    <property type="evidence" value="ECO:0007669"/>
    <property type="project" value="GOC"/>
</dbReference>
<feature type="binding site" evidence="16">
    <location>
        <begin position="315"/>
        <end position="318"/>
    </location>
    <ligand>
        <name>S-adenosyl-L-methionine</name>
        <dbReference type="ChEBI" id="CHEBI:59789"/>
    </ligand>
</feature>
<dbReference type="Gene3D" id="3.40.50.150">
    <property type="entry name" value="Vaccinia Virus protein VP39"/>
    <property type="match status" value="1"/>
</dbReference>
<evidence type="ECO:0000259" key="18">
    <source>
        <dbReference type="PROSITE" id="PS51569"/>
    </source>
</evidence>
<dbReference type="InterPro" id="IPR030445">
    <property type="entry name" value="H3-K79_meTrfase"/>
</dbReference>
<evidence type="ECO:0000256" key="9">
    <source>
        <dbReference type="ARBA" id="ARBA00022853"/>
    </source>
</evidence>
<evidence type="ECO:0000256" key="14">
    <source>
        <dbReference type="ARBA" id="ARBA00047770"/>
    </source>
</evidence>
<dbReference type="GO" id="GO:0005634">
    <property type="term" value="C:nucleus"/>
    <property type="evidence" value="ECO:0007669"/>
    <property type="project" value="UniProtKB-SubCell"/>
</dbReference>
<evidence type="ECO:0000256" key="15">
    <source>
        <dbReference type="PIRNR" id="PIRNR017570"/>
    </source>
</evidence>
<dbReference type="GO" id="GO:0000077">
    <property type="term" value="P:DNA damage checkpoint signaling"/>
    <property type="evidence" value="ECO:0007669"/>
    <property type="project" value="InterPro"/>
</dbReference>
<evidence type="ECO:0000256" key="1">
    <source>
        <dbReference type="ARBA" id="ARBA00003482"/>
    </source>
</evidence>
<keyword evidence="8" id="KW-0677">Repeat</keyword>
<dbReference type="PIRSF" id="PIRSF017570">
    <property type="entry name" value="Histone_H3-K79_MeTrfase"/>
    <property type="match status" value="1"/>
</dbReference>
<evidence type="ECO:0000256" key="13">
    <source>
        <dbReference type="ARBA" id="ARBA00029821"/>
    </source>
</evidence>
<evidence type="ECO:0000256" key="3">
    <source>
        <dbReference type="ARBA" id="ARBA00012190"/>
    </source>
</evidence>
<evidence type="ECO:0000256" key="16">
    <source>
        <dbReference type="PIRSR" id="PIRSR017570-1"/>
    </source>
</evidence>
<dbReference type="EC" id="2.1.1.360" evidence="3 15"/>
<dbReference type="InterPro" id="IPR025789">
    <property type="entry name" value="DOT1_dom"/>
</dbReference>
<comment type="catalytic activity">
    <reaction evidence="14 15">
        <text>L-lysyl(79)-[histone H3] + 3 S-adenosyl-L-methionine = N(6),N(6),N(6)-trimethyl-L-lysyl(79)-[histone H3] + 3 S-adenosyl-L-homocysteine + 3 H(+)</text>
        <dbReference type="Rhea" id="RHEA:60328"/>
        <dbReference type="Rhea" id="RHEA-COMP:15549"/>
        <dbReference type="Rhea" id="RHEA-COMP:15552"/>
        <dbReference type="ChEBI" id="CHEBI:15378"/>
        <dbReference type="ChEBI" id="CHEBI:29969"/>
        <dbReference type="ChEBI" id="CHEBI:57856"/>
        <dbReference type="ChEBI" id="CHEBI:59789"/>
        <dbReference type="ChEBI" id="CHEBI:61961"/>
        <dbReference type="EC" id="2.1.1.360"/>
    </reaction>
</comment>
<dbReference type="PANTHER" id="PTHR21451">
    <property type="entry name" value="HISTONE H3 METHYLTRANSFERASE"/>
    <property type="match status" value="1"/>
</dbReference>
<accession>A0A6A5WTG7</accession>
<evidence type="ECO:0000256" key="4">
    <source>
        <dbReference type="ARBA" id="ARBA00020987"/>
    </source>
</evidence>
<dbReference type="GO" id="GO:0140956">
    <property type="term" value="F:histone H3K79 trimethyltransferase activity"/>
    <property type="evidence" value="ECO:0007669"/>
    <property type="project" value="UniProtKB-EC"/>
</dbReference>
<dbReference type="EMBL" id="ML977568">
    <property type="protein sequence ID" value="KAF2004234.1"/>
    <property type="molecule type" value="Genomic_DNA"/>
</dbReference>
<organism evidence="19 20">
    <name type="scientific">Amniculicola lignicola CBS 123094</name>
    <dbReference type="NCBI Taxonomy" id="1392246"/>
    <lineage>
        <taxon>Eukaryota</taxon>
        <taxon>Fungi</taxon>
        <taxon>Dikarya</taxon>
        <taxon>Ascomycota</taxon>
        <taxon>Pezizomycotina</taxon>
        <taxon>Dothideomycetes</taxon>
        <taxon>Pleosporomycetidae</taxon>
        <taxon>Pleosporales</taxon>
        <taxon>Amniculicolaceae</taxon>
        <taxon>Amniculicola</taxon>
    </lineage>
</organism>
<evidence type="ECO:0000256" key="5">
    <source>
        <dbReference type="ARBA" id="ARBA00022603"/>
    </source>
</evidence>
<keyword evidence="12 15" id="KW-0539">Nucleus</keyword>
<dbReference type="InterPro" id="IPR021162">
    <property type="entry name" value="Dot1"/>
</dbReference>
<evidence type="ECO:0000313" key="20">
    <source>
        <dbReference type="Proteomes" id="UP000799779"/>
    </source>
</evidence>
<evidence type="ECO:0000256" key="12">
    <source>
        <dbReference type="ARBA" id="ARBA00023242"/>
    </source>
</evidence>
<comment type="function">
    <text evidence="1 15">Histone methyltransferase that specifically trimethylates histone H3 to form H3K79me3. This methylation is required for telomere silencing and for the pachytene checkpoint during the meiotic cell cycle by allowing the recruitment of RAD9 to double strand breaks. Nucleosomes are preferred as substrate compared to free histone.</text>
</comment>